<dbReference type="SUPFAM" id="SSF51735">
    <property type="entry name" value="NAD(P)-binding Rossmann-fold domains"/>
    <property type="match status" value="5"/>
</dbReference>
<comment type="subcellular location">
    <subcellularLocation>
        <location evidence="1">Cytoplasm</location>
    </subcellularLocation>
</comment>
<comment type="caution">
    <text evidence="14">The sequence shown here is derived from an EMBL/GenBank/DDBJ whole genome shotgun (WGS) entry which is preliminary data.</text>
</comment>
<evidence type="ECO:0000256" key="7">
    <source>
        <dbReference type="ARBA" id="ARBA00022737"/>
    </source>
</evidence>
<keyword evidence="4" id="KW-0963">Cytoplasm</keyword>
<feature type="domain" description="Ketosynthase family 3 (KS3)" evidence="12">
    <location>
        <begin position="2367"/>
        <end position="2799"/>
    </location>
</feature>
<evidence type="ECO:0000256" key="10">
    <source>
        <dbReference type="SAM" id="MobiDB-lite"/>
    </source>
</evidence>
<dbReference type="InterPro" id="IPR020807">
    <property type="entry name" value="PKS_DH"/>
</dbReference>
<reference evidence="14 15" key="1">
    <citation type="submission" date="2021-03" db="EMBL/GenBank/DDBJ databases">
        <title>Sequencing the genomes of 1000 actinobacteria strains.</title>
        <authorList>
            <person name="Klenk H.-P."/>
        </authorList>
    </citation>
    <scope>NUCLEOTIDE SEQUENCE [LARGE SCALE GENOMIC DNA]</scope>
    <source>
        <strain evidence="14 15">DSM 45510</strain>
    </source>
</reference>
<dbReference type="Pfam" id="PF16197">
    <property type="entry name" value="KAsynt_C_assoc"/>
    <property type="match status" value="1"/>
</dbReference>
<dbReference type="InterPro" id="IPR014031">
    <property type="entry name" value="Ketoacyl_synth_C"/>
</dbReference>
<feature type="region of interest" description="C-terminal hotdog fold" evidence="9">
    <location>
        <begin position="134"/>
        <end position="281"/>
    </location>
</feature>
<keyword evidence="14" id="KW-0489">Methyltransferase</keyword>
<dbReference type="SMART" id="SM00825">
    <property type="entry name" value="PKS_KS"/>
    <property type="match status" value="3"/>
</dbReference>
<dbReference type="InterPro" id="IPR029063">
    <property type="entry name" value="SAM-dependent_MTases_sf"/>
</dbReference>
<keyword evidence="8" id="KW-0511">Multifunctional enzyme</keyword>
<dbReference type="SMART" id="SM00823">
    <property type="entry name" value="PKS_PP"/>
    <property type="match status" value="4"/>
</dbReference>
<dbReference type="PROSITE" id="PS52019">
    <property type="entry name" value="PKS_MFAS_DH"/>
    <property type="match status" value="1"/>
</dbReference>
<dbReference type="SMART" id="SM00822">
    <property type="entry name" value="PKS_KR"/>
    <property type="match status" value="3"/>
</dbReference>
<dbReference type="Pfam" id="PF08659">
    <property type="entry name" value="KR"/>
    <property type="match status" value="3"/>
</dbReference>
<dbReference type="CDD" id="cd00833">
    <property type="entry name" value="PKS"/>
    <property type="match status" value="3"/>
</dbReference>
<feature type="compositionally biased region" description="Basic and acidic residues" evidence="10">
    <location>
        <begin position="3584"/>
        <end position="3602"/>
    </location>
</feature>
<evidence type="ECO:0000256" key="6">
    <source>
        <dbReference type="ARBA" id="ARBA00022679"/>
    </source>
</evidence>
<dbReference type="PROSITE" id="PS50075">
    <property type="entry name" value="CARRIER"/>
    <property type="match status" value="4"/>
</dbReference>
<feature type="active site" description="Proton donor; for dehydratase activity" evidence="9">
    <location>
        <position position="195"/>
    </location>
</feature>
<sequence length="4375" mass="466766">MEPGRAILYGHQEIRCRLVLRADNPIVDDHRVHGVRTLPGVTFLDLVCRALTERGFDLSRVELRNVLFVEPVVTTEEFDREIDIEFLAGRVVASSRKLDGDRVLGGWTRHLEAELRLDAEPFDLPPLPEPVHTSGDLDGEHVYEIGRAVGIEHREFMKCGGRIHRIGDGLLSELALGAEAAASAADFVLHPAMLDAATMQVYALAFDTTGSGDRPLIPMHITSFRAGAPLGDACRVDLRPHQVRPGADVVFADITLGDRDGNALARFEKLMFKRVRSRELFTRLTELDTVEPVVAAAPVTVAPAVGTDLREELADAVRQALGDEGLTVENDRGFYELGLDSTQLLGLVRTFEQRWDLELYPTLLFEYSTVDAVADYLADKATSRAPKPVEPEVPAETTLLTGEWESVAAGPARSGGKLLAIGAEVPAGLPGGTVHVTPDADFRAVLAEHRPDTIVHFGPIEPADPVRALSETAAELLALVQAVTTPVTLVHFSGELVAGALPGLAATIHAEQPGIRAKVVESAGPLTAAVVTSESAADETWVRRDGNRRWVRRYREHTANPVPIRADGVYLISGGSGALGRLFAEHLSAAGGQVVLFGRTDADVPGSHFLRGDVTVPADVERVVRETKARFGRLDGVVHAAGVLRDSLLVNKTVDELHAVLAPKLDGTRNLAEALRHEDLDFFALFSSITGVVGNVGQADYAVANGFLNAYARDQGQAVALSWPFWRDGGMAAGEAAEAHFRRQGQEPLTRQAGIEAFTAALGSRGREVVVLHGDRERATGALGLRSTTARVVQGTEDIAIIGVAGRYPGARDLDELWQNLLAGTDSVTEIPAERWSQDGFYHPERRTPGRSYSRWGGFLDGVADFDPAFFQITPREAATMDPQERLFLQTVWHTMEDAGLTRTGLAGSRAGVFVGVMFNQYQLLGLDVPEAALLPTSFSSSVANRVSYFFDFHGPSLGLDTMCSSSLTAIHLACQSLRAGDCEVAFAGGVNVATHPYKYLYLSQAGFVSSDGRCRSFGADGDGYVPGEGVGAVLLKPLDRALADGDRVHAVIKGSAVNHGGRASGYTVPNPVAQERLIAEALQRAGVAPDSIGYLEAHGTGTSLGDPIELSALAKVFGSGGAELPIGSIKSNLGHLEPAAGIAGLTKVLLQFRHRTLVPSLHADPPNPAIDWDGLPFRVQRAAEPWSGDVRRAGVSAFGAGGANGHVVLEEFPAPELVPSTATGPQVVLLSAKKDANLRRLAQRYLDFLGTGEDRTAEVLAVAAELFGFRAAELDPSSRLADWALEAADLLRFEQHLAERLGISVRLDLSSTVDSLIGTKYTGPSLADLAYSTQVGRDALEERVAFVVESIPELGEALSRFVSTGEAVHRGTAGREEAPAGGSLDELAAAWVRGASPDWRGLHIGPRHKVDLPLYPFSEVRCWVETQAPEVLHTVHWQPAPIEPVVADAGSVLVLHDASTRSLAEQLAAVHEPGQAVLADLSEVDFPMRPRTVYFLGGLAAHTDLAGAEDAGVLSLLRWARRFAALDRLDWKIVTSGIWSGQGAYAAGLAGAARVLEHEHTGWSAAVLDFEGPIPAAVVAGEPAARGVRARYAHGVRYLPELREIEPGSGGGAEIRPGGVYVIIGGAGGIGLEVARKLVRERARVAVLGRSERPGFAEAGVTYVRADATDETSLRGALAEVHQRLGRVHGVVHAALVPSDHLVRNLDEDVVRAGLAAKSRISVNLAEVFAGEPLDFVVFFSSAQSFLGDPGLAAYAAGSTFQDSFAHALDARLPCVVRSIDWGFWGTAGSMADGPYRDQLTRAGFDSITPDSGWRTVLRALRGEHVQVVAVPGADRLLRRLGVPAEAVSQEEPVTRASAIPDFHALDREMAAVAGSWLLRIVDELGGWTPGPAPAAEVLRRIGVTEKYRRLGDKVLDLVADGGFVVRGADGLTPEPGALAAARRGGHEGSLDRLAGQHPEFAVFVRLLALCLSRYPELLRGDLLATDLLFPRSGTSLMEGVYKGNPISDVYNDALNDTVVAHVVARLPELAAGEKVRILEVGSGTGGTSAGLAAALAPHGERVEYFYTDLSVTFLEHGKREYGTKFPFLRFKRLDADRELAAQGFPPGEFDLVIGANVIHATRDLRRTLGNLKAALRPGGRIVLNELTTVTVQATVTYGLFEGWWSHDDTALRLPGSPLLDLDGWTRLLGELGYLEAAGWPAASAQNFQHVISARSDGTPLTTVAAPARSSVASLGPFERDILALTSEVSGIAVADLDLTQDLGDVGFDSISYSLLATRLNDRFGFDLSPAIFYETATLRALITKLAADHPTTLAHHYPPTPTPATPPPTSPNPTSEASAGKSISAGQSTPDAFAGKSMSGPEGGDEPIAVIGMAGLLPGSADLAEFWQHLLDGDDLITEVPATRWDWRTAYARAGAPGPVNGRWGGFIDGVEYFDPLFFGISPAEAEGMDPQQRLFLQTVWAGLERAGIAPGSLAGSDTGLFVGVGSNDYQELQQDAGLLADAFSATANAHSILVNRISYLLDLRGPSEPVNTGCSSSLVALHRAAEAIRRGDCDLAVAGGVNLILSPRNYVLLSRTGMLSPDGRCKTFDASANGFVRGEGTGAVVLTTRERAEAGGHRVLAWLRGSAVNHGGRARSLTAPNPASQAAMLVKAYTRARIDPATVGYIETHGTGTELGDPVEVSGLKTAFAELSGRAPDGAYCALGALKSSIGHLESAAGIAGVLKVLLAMEHRTLPRSLHLKQRNPYLQLDGSPFRLLTKTTPWQPMTGADGRELPRRAGVSSFGYGGVNAHVVLEEAAQLQPSPLAGVPVVVVLSAKTPEALRDYAAHLEAFVEAEPDSSLPDIAYTLQVGRDAMPHRLAVVAGSRAELLDGLRRFREQVPGDAVFTGVAGEHADTYGSLFSGDAGAEFLRAIRAEGDLGKLARLWTTGLDVDWRGLGTGRLIPLPTYPFARRRCWFTAAPPAQVPAAPAPVQVDDLLHLPVWVPDRLLPAEAGQGLAWVVAAVDADPLADALESALAPRPVVRVRPDAALPSLPDPAAVFFLGGVARPDDRLVGDQLASVDEAAETGVLSLFRIVQHLFARPTVARDLALTVVSSDAWPVGGRPSDNPHGAQLWGFAKSLRRENAAWRVATVDVGWADLARDPAAAARAVLAVGGGAELAFRDGTPYRQVLEPASAVPVESPLRDGGGYVIVGGAGEIGLDVAEFLVRRHRARVALVGRSELTDEVRARIAAFDPEEQHVRYFRADAADSARLRWVAEEFGQVHGVIHAANVLRDRALHAVDEGWFREGLESKTRTSAALVDAFGKEPLDFLLFFSSVQSFLGNPGQSGYAAACAFQDAYAHYLAADRPFPVKVIDWGAWGERGLAARYRDRLDEAGVRPIAVERGVAAMVAALGRPEVQVAVVDGTPEFLRTLGAPAVEEGRLLADLLGLVRQVSKAGAGELDETAELSRFGFDSIAYTQLSHLCNEAFGLDLTPAFFYGISTTADLAEKLAEAHPESLTSSNTPDPALARKSLPTPEAARPEPLTSENAPDPAFARKSMSAPEAGPNGVAAAPESARGRGRMTGANGATVPDPAFARESLRPSEAISHESLTRRNGPEPALARRSIQPGGEALTRQDAAQPAFARESIPVAVVGMAGMLPQSDDLDEFWAHLAAGRDLVTEIPADRWDWRRIYGDPAPGEFKTRAKWGGFLRRADLFDPLFFGISPREAEAMDPQHRLFLEAVWSCLEDAGIRPSSLAGTDTAVYLGNGTYDYFEVQHAFGVALDGYNTVGRAHSIMSNRVSYLLDLHGPSETIDTACSSSLVAIHRGVEAIRRGECELAFAGGVNVIASPTLFVDMSQADLLSPDGRCKTFDAGADGIARAEGVGVVLLKALDRALADGDVIHGVIRGSAVNHGGRTNSLTAPNPDAQAAVVAKAHRAAGVDPRTITFIETHGTGTSLGDPVEIDGLKSAFRTLYAEAGIDDGPAGHCALGALKSNMGHLEAGAGVAGLLKVLLAMRHGTLPKNLHIDQVNPYIRVDGSPFRILREAEPWQRPEGAPRRAGVSSFGLGGVNAHLVVEEHVTAEAEPQAGPDIFVLSAKDDDRLRAYAQKFANWLENAEPDFAALAYTLQTGREEFDQRLAIVAEDLADLTKKLTAWLSGESDVDGVVAGEAGADGLMLEGEEGRQYLRAVLAERKLDKLARLWTRGIAVDWSLRWGDQAPRRIPLPTYPFARESYWITPGPGFEQAEQAEQAEQKEEVPQQREKPEGKKLEQRVTELLAGHLGVAPNKLRPDRNLAELGVDSLGLRRLSRVLGAEFGWDIPARFFATGQSIRRLTAKLVDTFGEPVEPEAAETEPENGQPLAELLRGLRSGDLGVDDALRKLRGGTPR</sequence>
<dbReference type="Pfam" id="PF02801">
    <property type="entry name" value="Ketoacyl-synt_C"/>
    <property type="match status" value="3"/>
</dbReference>
<dbReference type="Pfam" id="PF00109">
    <property type="entry name" value="ketoacyl-synt"/>
    <property type="match status" value="3"/>
</dbReference>
<dbReference type="InterPro" id="IPR018201">
    <property type="entry name" value="Ketoacyl_synth_AS"/>
</dbReference>
<feature type="region of interest" description="N-terminal hotdog fold" evidence="9">
    <location>
        <begin position="1"/>
        <end position="122"/>
    </location>
</feature>
<feature type="region of interest" description="Disordered" evidence="10">
    <location>
        <begin position="4232"/>
        <end position="4256"/>
    </location>
</feature>
<dbReference type="RefSeq" id="WP_209663996.1">
    <property type="nucleotide sequence ID" value="NZ_JAGGMS010000001.1"/>
</dbReference>
<dbReference type="InterPro" id="IPR049900">
    <property type="entry name" value="PKS_mFAS_DH"/>
</dbReference>
<dbReference type="Gene3D" id="1.10.1240.100">
    <property type="match status" value="3"/>
</dbReference>
<evidence type="ECO:0000256" key="1">
    <source>
        <dbReference type="ARBA" id="ARBA00004496"/>
    </source>
</evidence>
<dbReference type="GO" id="GO:0008168">
    <property type="term" value="F:methyltransferase activity"/>
    <property type="evidence" value="ECO:0007669"/>
    <property type="project" value="UniProtKB-KW"/>
</dbReference>
<evidence type="ECO:0000256" key="3">
    <source>
        <dbReference type="ARBA" id="ARBA00022450"/>
    </source>
</evidence>
<dbReference type="InterPro" id="IPR016039">
    <property type="entry name" value="Thiolase-like"/>
</dbReference>
<evidence type="ECO:0000259" key="11">
    <source>
        <dbReference type="PROSITE" id="PS50075"/>
    </source>
</evidence>
<evidence type="ECO:0000256" key="4">
    <source>
        <dbReference type="ARBA" id="ARBA00022490"/>
    </source>
</evidence>
<dbReference type="SUPFAM" id="SSF47336">
    <property type="entry name" value="ACP-like"/>
    <property type="match status" value="4"/>
</dbReference>
<feature type="domain" description="Carrier" evidence="11">
    <location>
        <begin position="2234"/>
        <end position="2311"/>
    </location>
</feature>
<dbReference type="InterPro" id="IPR006162">
    <property type="entry name" value="Ppantetheine_attach_site"/>
</dbReference>
<dbReference type="InterPro" id="IPR036291">
    <property type="entry name" value="NAD(P)-bd_dom_sf"/>
</dbReference>
<feature type="region of interest" description="Disordered" evidence="10">
    <location>
        <begin position="2314"/>
        <end position="2367"/>
    </location>
</feature>
<feature type="compositionally biased region" description="Pro residues" evidence="10">
    <location>
        <begin position="2320"/>
        <end position="2333"/>
    </location>
</feature>
<dbReference type="InterPro" id="IPR057326">
    <property type="entry name" value="KR_dom"/>
</dbReference>
<dbReference type="PROSITE" id="PS52004">
    <property type="entry name" value="KS3_2"/>
    <property type="match status" value="3"/>
</dbReference>
<keyword evidence="7" id="KW-0677">Repeat</keyword>
<dbReference type="Gene3D" id="3.40.47.10">
    <property type="match status" value="3"/>
</dbReference>
<keyword evidence="15" id="KW-1185">Reference proteome</keyword>
<evidence type="ECO:0000256" key="2">
    <source>
        <dbReference type="ARBA" id="ARBA00004792"/>
    </source>
</evidence>
<protein>
    <submittedName>
        <fullName evidence="14">Acyl transferase domain-containing protein/SAM-dependent methyltransferase</fullName>
    </submittedName>
</protein>
<organism evidence="14 15">
    <name type="scientific">Amycolatopsis magusensis</name>
    <dbReference type="NCBI Taxonomy" id="882444"/>
    <lineage>
        <taxon>Bacteria</taxon>
        <taxon>Bacillati</taxon>
        <taxon>Actinomycetota</taxon>
        <taxon>Actinomycetes</taxon>
        <taxon>Pseudonocardiales</taxon>
        <taxon>Pseudonocardiaceae</taxon>
        <taxon>Amycolatopsis</taxon>
    </lineage>
</organism>
<dbReference type="Pfam" id="PF22336">
    <property type="entry name" value="RhiE-like_linker"/>
    <property type="match status" value="3"/>
</dbReference>
<dbReference type="InterPro" id="IPR032821">
    <property type="entry name" value="PKS_assoc"/>
</dbReference>
<evidence type="ECO:0000313" key="14">
    <source>
        <dbReference type="EMBL" id="MBP2180424.1"/>
    </source>
</evidence>
<dbReference type="Gene3D" id="3.40.50.720">
    <property type="entry name" value="NAD(P)-binding Rossmann-like Domain"/>
    <property type="match status" value="3"/>
</dbReference>
<dbReference type="SMART" id="SM00826">
    <property type="entry name" value="PKS_DH"/>
    <property type="match status" value="1"/>
</dbReference>
<feature type="domain" description="Carrier" evidence="11">
    <location>
        <begin position="304"/>
        <end position="381"/>
    </location>
</feature>
<dbReference type="InterPro" id="IPR013968">
    <property type="entry name" value="PKS_KR"/>
</dbReference>
<dbReference type="InterPro" id="IPR049552">
    <property type="entry name" value="PKS_DH_N"/>
</dbReference>
<dbReference type="Gene3D" id="1.10.1200.10">
    <property type="entry name" value="ACP-like"/>
    <property type="match status" value="4"/>
</dbReference>
<feature type="domain" description="PKS/mFAS DH" evidence="13">
    <location>
        <begin position="1"/>
        <end position="281"/>
    </location>
</feature>
<evidence type="ECO:0000256" key="9">
    <source>
        <dbReference type="PROSITE-ProRule" id="PRU01363"/>
    </source>
</evidence>
<dbReference type="InterPro" id="IPR020806">
    <property type="entry name" value="PKS_PP-bd"/>
</dbReference>
<dbReference type="InterPro" id="IPR020841">
    <property type="entry name" value="PKS_Beta-ketoAc_synthase_dom"/>
</dbReference>
<proteinExistence type="predicted"/>
<feature type="domain" description="Ketosynthase family 3 (KS3)" evidence="12">
    <location>
        <begin position="796"/>
        <end position="1212"/>
    </location>
</feature>
<dbReference type="InterPro" id="IPR042104">
    <property type="entry name" value="PKS_dehydratase_sf"/>
</dbReference>
<evidence type="ECO:0000259" key="12">
    <source>
        <dbReference type="PROSITE" id="PS52004"/>
    </source>
</evidence>
<dbReference type="InterPro" id="IPR014030">
    <property type="entry name" value="Ketoacyl_synth_N"/>
</dbReference>
<feature type="domain" description="Carrier" evidence="11">
    <location>
        <begin position="4255"/>
        <end position="4329"/>
    </location>
</feature>
<dbReference type="InterPro" id="IPR036736">
    <property type="entry name" value="ACP-like_sf"/>
</dbReference>
<dbReference type="CDD" id="cd08953">
    <property type="entry name" value="KR_2_SDR_x"/>
    <property type="match status" value="2"/>
</dbReference>
<name>A0ABS4PLW0_9PSEU</name>
<evidence type="ECO:0000256" key="5">
    <source>
        <dbReference type="ARBA" id="ARBA00022553"/>
    </source>
</evidence>
<dbReference type="Proteomes" id="UP000741013">
    <property type="component" value="Unassembled WGS sequence"/>
</dbReference>
<evidence type="ECO:0000259" key="13">
    <source>
        <dbReference type="PROSITE" id="PS52019"/>
    </source>
</evidence>
<accession>A0ABS4PLW0</accession>
<dbReference type="GO" id="GO:0032259">
    <property type="term" value="P:methylation"/>
    <property type="evidence" value="ECO:0007669"/>
    <property type="project" value="UniProtKB-KW"/>
</dbReference>
<dbReference type="SUPFAM" id="SSF53335">
    <property type="entry name" value="S-adenosyl-L-methionine-dependent methyltransferases"/>
    <property type="match status" value="1"/>
</dbReference>
<keyword evidence="3" id="KW-0596">Phosphopantetheine</keyword>
<dbReference type="PANTHER" id="PTHR43775">
    <property type="entry name" value="FATTY ACID SYNTHASE"/>
    <property type="match status" value="1"/>
</dbReference>
<evidence type="ECO:0000256" key="8">
    <source>
        <dbReference type="ARBA" id="ARBA00023268"/>
    </source>
</evidence>
<dbReference type="SUPFAM" id="SSF53901">
    <property type="entry name" value="Thiolase-like"/>
    <property type="match status" value="3"/>
</dbReference>
<dbReference type="PROSITE" id="PS00606">
    <property type="entry name" value="KS3_1"/>
    <property type="match status" value="2"/>
</dbReference>
<dbReference type="Gene3D" id="3.10.129.110">
    <property type="entry name" value="Polyketide synthase dehydratase"/>
    <property type="match status" value="1"/>
</dbReference>
<keyword evidence="6 14" id="KW-0808">Transferase</keyword>
<dbReference type="PANTHER" id="PTHR43775:SF37">
    <property type="entry name" value="SI:DKEY-61P9.11"/>
    <property type="match status" value="1"/>
</dbReference>
<feature type="compositionally biased region" description="Basic and acidic residues" evidence="10">
    <location>
        <begin position="4239"/>
        <end position="4256"/>
    </location>
</feature>
<dbReference type="InterPro" id="IPR050091">
    <property type="entry name" value="PKS_NRPS_Biosynth_Enz"/>
</dbReference>
<dbReference type="Pfam" id="PF00550">
    <property type="entry name" value="PP-binding"/>
    <property type="match status" value="4"/>
</dbReference>
<feature type="domain" description="Ketosynthase family 3 (KS3)" evidence="12">
    <location>
        <begin position="3633"/>
        <end position="4065"/>
    </location>
</feature>
<feature type="domain" description="Carrier" evidence="11">
    <location>
        <begin position="3423"/>
        <end position="3500"/>
    </location>
</feature>
<feature type="active site" description="Proton acceptor; for dehydratase activity" evidence="9">
    <location>
        <position position="30"/>
    </location>
</feature>
<dbReference type="SMART" id="SM01294">
    <property type="entry name" value="PKS_PP_betabranch"/>
    <property type="match status" value="1"/>
</dbReference>
<comment type="pathway">
    <text evidence="2">Antibiotic biosynthesis.</text>
</comment>
<dbReference type="Gene3D" id="3.30.70.3290">
    <property type="match status" value="1"/>
</dbReference>
<keyword evidence="5" id="KW-0597">Phosphoprotein</keyword>
<dbReference type="Pfam" id="PF14765">
    <property type="entry name" value="PS-DH"/>
    <property type="match status" value="1"/>
</dbReference>
<dbReference type="InterPro" id="IPR009081">
    <property type="entry name" value="PP-bd_ACP"/>
</dbReference>
<dbReference type="PROSITE" id="PS00012">
    <property type="entry name" value="PHOSPHOPANTETHEINE"/>
    <property type="match status" value="1"/>
</dbReference>
<dbReference type="InterPro" id="IPR013217">
    <property type="entry name" value="Methyltransf_12"/>
</dbReference>
<dbReference type="InterPro" id="IPR054514">
    <property type="entry name" value="RhiE-like_linker"/>
</dbReference>
<dbReference type="Pfam" id="PF21089">
    <property type="entry name" value="PKS_DH_N"/>
    <property type="match status" value="1"/>
</dbReference>
<dbReference type="Pfam" id="PF08242">
    <property type="entry name" value="Methyltransf_12"/>
    <property type="match status" value="1"/>
</dbReference>
<gene>
    <name evidence="14" type="ORF">JOM49_001950</name>
</gene>
<dbReference type="InterPro" id="IPR049551">
    <property type="entry name" value="PKS_DH_C"/>
</dbReference>
<feature type="region of interest" description="Disordered" evidence="10">
    <location>
        <begin position="3499"/>
        <end position="3626"/>
    </location>
</feature>
<dbReference type="EMBL" id="JAGGMS010000001">
    <property type="protein sequence ID" value="MBP2180424.1"/>
    <property type="molecule type" value="Genomic_DNA"/>
</dbReference>
<dbReference type="Gene3D" id="3.40.50.150">
    <property type="entry name" value="Vaccinia Virus protein VP39"/>
    <property type="match status" value="1"/>
</dbReference>
<evidence type="ECO:0000313" key="15">
    <source>
        <dbReference type="Proteomes" id="UP000741013"/>
    </source>
</evidence>